<dbReference type="STRING" id="1094508.Tsac_2412"/>
<dbReference type="KEGG" id="tsh:Tsac_2412"/>
<evidence type="ECO:0000313" key="2">
    <source>
        <dbReference type="Proteomes" id="UP000006178"/>
    </source>
</evidence>
<keyword evidence="2" id="KW-1185">Reference proteome</keyword>
<dbReference type="EMBL" id="CP003184">
    <property type="protein sequence ID" value="AFK87410.1"/>
    <property type="molecule type" value="Genomic_DNA"/>
</dbReference>
<dbReference type="PATRIC" id="fig|1094508.3.peg.2446"/>
<evidence type="ECO:0000313" key="1">
    <source>
        <dbReference type="EMBL" id="AFK87410.1"/>
    </source>
</evidence>
<protein>
    <recommendedName>
        <fullName evidence="3">Tail fiber repeat 2 protein</fullName>
    </recommendedName>
</protein>
<organism evidence="1 2">
    <name type="scientific">Thermoanaerobacterium saccharolyticum (strain DSM 8691 / JW/SL-YS485)</name>
    <dbReference type="NCBI Taxonomy" id="1094508"/>
    <lineage>
        <taxon>Bacteria</taxon>
        <taxon>Bacillati</taxon>
        <taxon>Bacillota</taxon>
        <taxon>Clostridia</taxon>
        <taxon>Thermoanaerobacterales</taxon>
        <taxon>Thermoanaerobacteraceae</taxon>
        <taxon>Thermoanaerobacterium</taxon>
    </lineage>
</organism>
<dbReference type="Proteomes" id="UP000006178">
    <property type="component" value="Chromosome"/>
</dbReference>
<reference evidence="1 2" key="1">
    <citation type="journal article" date="2014" name="Appl. Environ. Microbiol.">
        <title>Profile of Secreted Hydrolases, Associated Proteins, and SlpA in Thermoanaerobacterium saccharolyticum during the Degradation of Hemicellulose.</title>
        <authorList>
            <person name="Currie D.H."/>
            <person name="Guss A.M."/>
            <person name="Herring C.D."/>
            <person name="Giannone R.J."/>
            <person name="Johnson C.M."/>
            <person name="Lankford P.K."/>
            <person name="Brown S.D."/>
            <person name="Hettich R.L."/>
            <person name="Lynd L.R."/>
        </authorList>
    </citation>
    <scope>NUCLEOTIDE SEQUENCE [LARGE SCALE GENOMIC DNA]</scope>
    <source>
        <strain evidence="2">DSM 8691 / JW/SL-YS485</strain>
    </source>
</reference>
<sequence length="288" mass="30547">MAYTKTVWNDSAAPGISAPNLNHLESQYDEVKTELQKTDGTSDIKPQAKNILIQDTNNNITATNVEDALQELAGNVQTGKSKIATAITAMGQSATSTDTFDTLSSKIRAISIDANAGVGDVLSGKTFYSGGSKQTGAMPNNGAVIITPSTQNQAIPAGYHNGSGYVKGDANLVAANIKHGITVFGVTGSFSPPYDQVYTVSTTTTAYPLGSQIPLPFVPKLLVVFPTDAGYRPAIYDAIYGFSMTSTYMGGSGSSTMWLNLYYTAGNLYFTLSAQNFSFTKFNYFAFA</sequence>
<dbReference type="eggNOG" id="COG0419">
    <property type="taxonomic scope" value="Bacteria"/>
</dbReference>
<proteinExistence type="predicted"/>
<name>I3VY15_THESW</name>
<gene>
    <name evidence="1" type="ordered locus">Tsac_2412</name>
</gene>
<dbReference type="AlphaFoldDB" id="I3VY15"/>
<evidence type="ECO:0008006" key="3">
    <source>
        <dbReference type="Google" id="ProtNLM"/>
    </source>
</evidence>
<dbReference type="BioCyc" id="TSAC1094508:GLMA-2442-MONOMER"/>
<dbReference type="RefSeq" id="WP_014759246.1">
    <property type="nucleotide sequence ID" value="NC_017992.1"/>
</dbReference>
<accession>I3VY15</accession>